<organism evidence="2 3">
    <name type="scientific">Crocosphaera watsonii WH 0003</name>
    <dbReference type="NCBI Taxonomy" id="423471"/>
    <lineage>
        <taxon>Bacteria</taxon>
        <taxon>Bacillati</taxon>
        <taxon>Cyanobacteriota</taxon>
        <taxon>Cyanophyceae</taxon>
        <taxon>Oscillatoriophycideae</taxon>
        <taxon>Chroococcales</taxon>
        <taxon>Aphanothecaceae</taxon>
        <taxon>Crocosphaera</taxon>
    </lineage>
</organism>
<dbReference type="Proteomes" id="UP000003477">
    <property type="component" value="Unassembled WGS sequence"/>
</dbReference>
<name>G5J2E3_CROWT</name>
<proteinExistence type="predicted"/>
<accession>G5J2E3</accession>
<dbReference type="PATRIC" id="fig|423471.3.peg.1566"/>
<comment type="caution">
    <text evidence="2">The sequence shown here is derived from an EMBL/GenBank/DDBJ whole genome shotgun (WGS) entry which is preliminary data.</text>
</comment>
<evidence type="ECO:0000313" key="3">
    <source>
        <dbReference type="Proteomes" id="UP000003477"/>
    </source>
</evidence>
<evidence type="ECO:0000313" key="2">
    <source>
        <dbReference type="EMBL" id="EHJ13645.1"/>
    </source>
</evidence>
<reference evidence="2 3" key="1">
    <citation type="journal article" date="2011" name="Front. Microbiol.">
        <title>Two Strains of Crocosphaera watsonii with Highly Conserved Genomes are Distinguished by Strain-Specific Features.</title>
        <authorList>
            <person name="Bench S.R."/>
            <person name="Ilikchyan I.N."/>
            <person name="Tripp H.J."/>
            <person name="Zehr J.P."/>
        </authorList>
    </citation>
    <scope>NUCLEOTIDE SEQUENCE [LARGE SCALE GENOMIC DNA]</scope>
    <source>
        <strain evidence="2 3">WH 0003</strain>
    </source>
</reference>
<evidence type="ECO:0000259" key="1">
    <source>
        <dbReference type="Pfam" id="PF14261"/>
    </source>
</evidence>
<dbReference type="PANTHER" id="PTHR35586:SF1">
    <property type="entry name" value="SLL1691 PROTEIN"/>
    <property type="match status" value="1"/>
</dbReference>
<dbReference type="EMBL" id="AESD01000255">
    <property type="protein sequence ID" value="EHJ13645.1"/>
    <property type="molecule type" value="Genomic_DNA"/>
</dbReference>
<dbReference type="Pfam" id="PF14261">
    <property type="entry name" value="DUF4351"/>
    <property type="match status" value="1"/>
</dbReference>
<dbReference type="PANTHER" id="PTHR35586">
    <property type="entry name" value="SLL1691 PROTEIN"/>
    <property type="match status" value="1"/>
</dbReference>
<feature type="domain" description="DUF4351" evidence="1">
    <location>
        <begin position="237"/>
        <end position="291"/>
    </location>
</feature>
<protein>
    <recommendedName>
        <fullName evidence="1">DUF4351 domain-containing protein</fullName>
    </recommendedName>
</protein>
<dbReference type="InterPro" id="IPR025587">
    <property type="entry name" value="DUF4351"/>
</dbReference>
<dbReference type="GeneID" id="88765445"/>
<dbReference type="RefSeq" id="WP_007306958.1">
    <property type="nucleotide sequence ID" value="NZ_AESD01000255.1"/>
</dbReference>
<dbReference type="AlphaFoldDB" id="G5J2E3"/>
<sequence length="293" mass="34392">MIDHYRLFKELISTFFVEFIDLFFPEVLTYLEQESITFLDKEVFTDVTEGEKYESDLIAKVKFQGKDAYFLIHVEAQATAKAQFNRRMFTYFARFHEKFALPVYPIVIFSYDSPNKEADKQYEVIFPDFKVLEFNYQVIQLNRLNWRDFLNQSNPVASALMAKMKIDPKDRPKVKAECLRLLVTLKLDPARMQLISGFVDTYLTLNRSEEIQFQTEIDTFSQPVQEDVMEFTTSWMRQGQVSLVIRQIKHKFGEVNSALVEKIESLNSSQLEDLGEALLDFSTIDDLVNWLNV</sequence>
<gene>
    <name evidence="2" type="ORF">CWATWH0003_1676</name>
</gene>